<dbReference type="PROSITE" id="PS50109">
    <property type="entry name" value="HIS_KIN"/>
    <property type="match status" value="1"/>
</dbReference>
<dbReference type="InterPro" id="IPR003594">
    <property type="entry name" value="HATPase_dom"/>
</dbReference>
<dbReference type="Gene3D" id="3.30.565.10">
    <property type="entry name" value="Histidine kinase-like ATPase, C-terminal domain"/>
    <property type="match status" value="1"/>
</dbReference>
<evidence type="ECO:0000256" key="5">
    <source>
        <dbReference type="ARBA" id="ARBA00022777"/>
    </source>
</evidence>
<dbReference type="InterPro" id="IPR004358">
    <property type="entry name" value="Sig_transdc_His_kin-like_C"/>
</dbReference>
<proteinExistence type="predicted"/>
<keyword evidence="6" id="KW-0067">ATP-binding</keyword>
<evidence type="ECO:0000313" key="10">
    <source>
        <dbReference type="EMBL" id="OOC11522.1"/>
    </source>
</evidence>
<reference evidence="10 11" key="1">
    <citation type="submission" date="2017-02" db="EMBL/GenBank/DDBJ databases">
        <title>Genomic diversity within the haloalkaliphilic genus Thioalkalivibrio.</title>
        <authorList>
            <person name="Ahn A.-C."/>
            <person name="Meier-Kolthoff J."/>
            <person name="Overmars L."/>
            <person name="Richter M."/>
            <person name="Woyke T."/>
            <person name="Sorokin D.Y."/>
            <person name="Muyzer G."/>
        </authorList>
    </citation>
    <scope>NUCLEOTIDE SEQUENCE [LARGE SCALE GENOMIC DNA]</scope>
    <source>
        <strain evidence="10 11">HL17</strain>
    </source>
</reference>
<keyword evidence="7" id="KW-0902">Two-component regulatory system</keyword>
<keyword evidence="8" id="KW-0472">Membrane</keyword>
<evidence type="ECO:0000256" key="4">
    <source>
        <dbReference type="ARBA" id="ARBA00022741"/>
    </source>
</evidence>
<keyword evidence="5 10" id="KW-0418">Kinase</keyword>
<evidence type="ECO:0000256" key="6">
    <source>
        <dbReference type="ARBA" id="ARBA00022840"/>
    </source>
</evidence>
<comment type="catalytic activity">
    <reaction evidence="1">
        <text>ATP + protein L-histidine = ADP + protein N-phospho-L-histidine.</text>
        <dbReference type="EC" id="2.7.13.3"/>
    </reaction>
</comment>
<dbReference type="InterPro" id="IPR014265">
    <property type="entry name" value="XrtA/PrsK"/>
</dbReference>
<dbReference type="AlphaFoldDB" id="A0A1V3A2H5"/>
<evidence type="ECO:0000256" key="7">
    <source>
        <dbReference type="ARBA" id="ARBA00023012"/>
    </source>
</evidence>
<feature type="transmembrane region" description="Helical" evidence="8">
    <location>
        <begin position="223"/>
        <end position="247"/>
    </location>
</feature>
<feature type="transmembrane region" description="Helical" evidence="8">
    <location>
        <begin position="94"/>
        <end position="119"/>
    </location>
</feature>
<keyword evidence="8" id="KW-1133">Transmembrane helix</keyword>
<comment type="caution">
    <text evidence="10">The sequence shown here is derived from an EMBL/GenBank/DDBJ whole genome shotgun (WGS) entry which is preliminary data.</text>
</comment>
<dbReference type="STRING" id="252474.B1A74_00130"/>
<dbReference type="GO" id="GO:0004673">
    <property type="term" value="F:protein histidine kinase activity"/>
    <property type="evidence" value="ECO:0007669"/>
    <property type="project" value="UniProtKB-EC"/>
</dbReference>
<keyword evidence="11" id="KW-1185">Reference proteome</keyword>
<dbReference type="RefSeq" id="WP_077243480.1">
    <property type="nucleotide sequence ID" value="NZ_MUZR01000002.1"/>
</dbReference>
<dbReference type="NCBIfam" id="TIGR02916">
    <property type="entry name" value="PEP_his_kin"/>
    <property type="match status" value="1"/>
</dbReference>
<feature type="transmembrane region" description="Helical" evidence="8">
    <location>
        <begin position="61"/>
        <end position="82"/>
    </location>
</feature>
<dbReference type="Pfam" id="PF01590">
    <property type="entry name" value="GAF"/>
    <property type="match status" value="1"/>
</dbReference>
<keyword evidence="4" id="KW-0547">Nucleotide-binding</keyword>
<keyword evidence="8" id="KW-0812">Transmembrane</keyword>
<dbReference type="InterPro" id="IPR036890">
    <property type="entry name" value="HATPase_C_sf"/>
</dbReference>
<keyword evidence="3" id="KW-0808">Transferase</keyword>
<evidence type="ECO:0000313" key="11">
    <source>
        <dbReference type="Proteomes" id="UP000189177"/>
    </source>
</evidence>
<dbReference type="InterPro" id="IPR005467">
    <property type="entry name" value="His_kinase_dom"/>
</dbReference>
<evidence type="ECO:0000256" key="3">
    <source>
        <dbReference type="ARBA" id="ARBA00022679"/>
    </source>
</evidence>
<dbReference type="EC" id="2.7.13.3" evidence="2"/>
<dbReference type="InterPro" id="IPR029016">
    <property type="entry name" value="GAF-like_dom_sf"/>
</dbReference>
<dbReference type="SUPFAM" id="SSF55874">
    <property type="entry name" value="ATPase domain of HSP90 chaperone/DNA topoisomerase II/histidine kinase"/>
    <property type="match status" value="1"/>
</dbReference>
<evidence type="ECO:0000256" key="2">
    <source>
        <dbReference type="ARBA" id="ARBA00012438"/>
    </source>
</evidence>
<dbReference type="PRINTS" id="PR00344">
    <property type="entry name" value="BCTRLSENSOR"/>
</dbReference>
<dbReference type="OrthoDB" id="9785691at2"/>
<dbReference type="PANTHER" id="PTHR43065">
    <property type="entry name" value="SENSOR HISTIDINE KINASE"/>
    <property type="match status" value="1"/>
</dbReference>
<dbReference type="Proteomes" id="UP000189177">
    <property type="component" value="Unassembled WGS sequence"/>
</dbReference>
<dbReference type="GO" id="GO:0000160">
    <property type="term" value="P:phosphorelay signal transduction system"/>
    <property type="evidence" value="ECO:0007669"/>
    <property type="project" value="UniProtKB-KW"/>
</dbReference>
<accession>A0A1V3A2H5</accession>
<evidence type="ECO:0000256" key="8">
    <source>
        <dbReference type="SAM" id="Phobius"/>
    </source>
</evidence>
<evidence type="ECO:0000256" key="1">
    <source>
        <dbReference type="ARBA" id="ARBA00000085"/>
    </source>
</evidence>
<dbReference type="PANTHER" id="PTHR43065:SF46">
    <property type="entry name" value="C4-DICARBOXYLATE TRANSPORT SENSOR PROTEIN DCTB"/>
    <property type="match status" value="1"/>
</dbReference>
<dbReference type="EMBL" id="MUZR01000002">
    <property type="protein sequence ID" value="OOC11522.1"/>
    <property type="molecule type" value="Genomic_DNA"/>
</dbReference>
<feature type="transmembrane region" description="Helical" evidence="8">
    <location>
        <begin position="158"/>
        <end position="180"/>
    </location>
</feature>
<dbReference type="GO" id="GO:0005524">
    <property type="term" value="F:ATP binding"/>
    <property type="evidence" value="ECO:0007669"/>
    <property type="project" value="UniProtKB-KW"/>
</dbReference>
<dbReference type="Pfam" id="PF02518">
    <property type="entry name" value="HATPase_c"/>
    <property type="match status" value="1"/>
</dbReference>
<dbReference type="SMART" id="SM00387">
    <property type="entry name" value="HATPase_c"/>
    <property type="match status" value="1"/>
</dbReference>
<feature type="transmembrane region" description="Helical" evidence="8">
    <location>
        <begin position="253"/>
        <end position="273"/>
    </location>
</feature>
<feature type="transmembrane region" description="Helical" evidence="8">
    <location>
        <begin position="125"/>
        <end position="146"/>
    </location>
</feature>
<gene>
    <name evidence="10" type="ORF">B1A74_00130</name>
</gene>
<organism evidence="10 11">
    <name type="scientific">Thioalkalivibrio halophilus</name>
    <dbReference type="NCBI Taxonomy" id="252474"/>
    <lineage>
        <taxon>Bacteria</taxon>
        <taxon>Pseudomonadati</taxon>
        <taxon>Pseudomonadota</taxon>
        <taxon>Gammaproteobacteria</taxon>
        <taxon>Chromatiales</taxon>
        <taxon>Ectothiorhodospiraceae</taxon>
        <taxon>Thioalkalivibrio</taxon>
    </lineage>
</organism>
<feature type="transmembrane region" description="Helical" evidence="8">
    <location>
        <begin position="33"/>
        <end position="55"/>
    </location>
</feature>
<dbReference type="SUPFAM" id="SSF55781">
    <property type="entry name" value="GAF domain-like"/>
    <property type="match status" value="1"/>
</dbReference>
<sequence>MDLAAASYFIAALAFAVLIALALGRWRERPGSFWVTGAAGLSLIWATYMGLLALGSGVTPLGGGAFEVLRNAGWFALLLALLSGRDDQPARLFGALRSVTLAILVFLLGALFLLTWPAVELLGPWPAVAVLAMAVLGLVLVEQVYRNTPPHRRWEIKFLTLGLGGVFAFDLFLFAELVLFQAVDGPAWQARGLVNAIVVPLIAISLARRPVRLDAPTVSRKLLFHTAALTGAGLYLLAVGAAGYYLRHVGGDLGALLQVTFLFGAVVILGVILTSGSLRARLRVFLSKHFFHDSFDYREEWLRFTSTLSAEDDDLPFRQRAIQAIGELVESPGGLLWTRERDGSCRLDGVLNMGEPDYPSEPPESALAEFLRRTGWVVSLDEYRRDPGLYDLLELPEWLLRNPRHWLIVPLLKGEDLQGFVVLARPRAPRKIDWEERDLLKTAARQLAVYVALVQTDEALLEARQFETFHRLAAYLVHDLKNVSAQLSLVCSNADRHAENPAFVRDAFRTVAGARERLERTLQQLRQGQPGPAVAPRTLDLQALLQEVITASRELQPEPLLTTTEPVRVTADPEGLRNVLMHLVRNAQEATPDDGSVMLGLHAQEPWAVVTVTDNGQGMDQDFLKHRLFRPFQTTKGNAGMGIGLYEARDHIVVMGGRIDVQSARGEGTQFTLRLPLPTAVAPETQIPITGGVA</sequence>
<protein>
    <recommendedName>
        <fullName evidence="2">histidine kinase</fullName>
        <ecNumber evidence="2">2.7.13.3</ecNumber>
    </recommendedName>
</protein>
<feature type="transmembrane region" description="Helical" evidence="8">
    <location>
        <begin position="6"/>
        <end position="26"/>
    </location>
</feature>
<dbReference type="Gene3D" id="3.30.450.40">
    <property type="match status" value="1"/>
</dbReference>
<dbReference type="InterPro" id="IPR003018">
    <property type="entry name" value="GAF"/>
</dbReference>
<name>A0A1V3A2H5_9GAMM</name>
<feature type="domain" description="Histidine kinase" evidence="9">
    <location>
        <begin position="475"/>
        <end position="679"/>
    </location>
</feature>
<evidence type="ECO:0000259" key="9">
    <source>
        <dbReference type="PROSITE" id="PS50109"/>
    </source>
</evidence>